<evidence type="ECO:0000259" key="4">
    <source>
        <dbReference type="Pfam" id="PF01757"/>
    </source>
</evidence>
<evidence type="ECO:0000313" key="6">
    <source>
        <dbReference type="Proteomes" id="UP000681526"/>
    </source>
</evidence>
<feature type="transmembrane region" description="Helical" evidence="3">
    <location>
        <begin position="87"/>
        <end position="106"/>
    </location>
</feature>
<comment type="caution">
    <text evidence="5">The sequence shown here is derived from an EMBL/GenBank/DDBJ whole genome shotgun (WGS) entry which is preliminary data.</text>
</comment>
<protein>
    <submittedName>
        <fullName evidence="5">Acyltransferase family protein</fullName>
        <ecNumber evidence="5">2.3.1.-</ecNumber>
    </submittedName>
</protein>
<dbReference type="EC" id="2.3.1.-" evidence="5"/>
<gene>
    <name evidence="5" type="primary">txxe 3732</name>
    <name evidence="5" type="ORF">TXXE_19105</name>
</gene>
<dbReference type="PANTHER" id="PTHR23028:SF53">
    <property type="entry name" value="ACYL_TRANSF_3 DOMAIN-CONTAINING PROTEIN"/>
    <property type="match status" value="1"/>
</dbReference>
<feature type="transmembrane region" description="Helical" evidence="3">
    <location>
        <begin position="12"/>
        <end position="33"/>
    </location>
</feature>
<accession>A0ABN7S998</accession>
<dbReference type="EMBL" id="CAJRAY010000098">
    <property type="protein sequence ID" value="CAG5092999.1"/>
    <property type="molecule type" value="Genomic_DNA"/>
</dbReference>
<keyword evidence="3" id="KW-0812">Transmembrane</keyword>
<dbReference type="InterPro" id="IPR050879">
    <property type="entry name" value="Acyltransferase_3"/>
</dbReference>
<dbReference type="GO" id="GO:0016746">
    <property type="term" value="F:acyltransferase activity"/>
    <property type="evidence" value="ECO:0007669"/>
    <property type="project" value="UniProtKB-KW"/>
</dbReference>
<keyword evidence="3" id="KW-0472">Membrane</keyword>
<dbReference type="InterPro" id="IPR002656">
    <property type="entry name" value="Acyl_transf_3_dom"/>
</dbReference>
<dbReference type="Pfam" id="PF01757">
    <property type="entry name" value="Acyl_transf_3"/>
    <property type="match status" value="1"/>
</dbReference>
<dbReference type="RefSeq" id="WP_213486828.1">
    <property type="nucleotide sequence ID" value="NZ_CAJRAY010000098.1"/>
</dbReference>
<feature type="transmembrane region" description="Helical" evidence="3">
    <location>
        <begin position="173"/>
        <end position="190"/>
    </location>
</feature>
<comment type="similarity">
    <text evidence="2">Belongs to the acyltransferase 3 family.</text>
</comment>
<reference evidence="5 6" key="1">
    <citation type="submission" date="2021-04" db="EMBL/GenBank/DDBJ databases">
        <authorList>
            <person name="Rakotoarivonina H."/>
        </authorList>
    </citation>
    <scope>NUCLEOTIDE SEQUENCE [LARGE SCALE GENOMIC DNA]</scope>
    <source>
        <strain evidence="5 6">XE</strain>
    </source>
</reference>
<keyword evidence="3" id="KW-1133">Transmembrane helix</keyword>
<sequence>MNQRFDELDSLQGLAALAVFFGHMYLVFNETLISKLLFEYGPLRIAVAGSEAVTFFFVLSGFVLSLPYYSNRQLNYRSFVIRRVCRIYIPYLIAILVALSLREAFYTGKINGLSDWFNVNWSNPFDRSAIRDHLLLIGTFNSNLNNVVWSLVHEMRISLGFPFVMFLLVRMKCIYGIGLGIALSGGSVLYA</sequence>
<keyword evidence="6" id="KW-1185">Reference proteome</keyword>
<organism evidence="5 6">
    <name type="scientific">Thermobacillus xylanilyticus</name>
    <dbReference type="NCBI Taxonomy" id="76633"/>
    <lineage>
        <taxon>Bacteria</taxon>
        <taxon>Bacillati</taxon>
        <taxon>Bacillota</taxon>
        <taxon>Bacilli</taxon>
        <taxon>Bacillales</taxon>
        <taxon>Paenibacillaceae</taxon>
        <taxon>Thermobacillus</taxon>
    </lineage>
</organism>
<feature type="domain" description="Acyltransferase 3" evidence="4">
    <location>
        <begin position="6"/>
        <end position="171"/>
    </location>
</feature>
<evidence type="ECO:0000256" key="2">
    <source>
        <dbReference type="ARBA" id="ARBA00007400"/>
    </source>
</evidence>
<keyword evidence="5" id="KW-0808">Transferase</keyword>
<keyword evidence="5" id="KW-0012">Acyltransferase</keyword>
<dbReference type="PANTHER" id="PTHR23028">
    <property type="entry name" value="ACETYLTRANSFERASE"/>
    <property type="match status" value="1"/>
</dbReference>
<name>A0ABN7S998_THEXY</name>
<evidence type="ECO:0000256" key="1">
    <source>
        <dbReference type="ARBA" id="ARBA00004370"/>
    </source>
</evidence>
<dbReference type="Proteomes" id="UP000681526">
    <property type="component" value="Unassembled WGS sequence"/>
</dbReference>
<evidence type="ECO:0000313" key="5">
    <source>
        <dbReference type="EMBL" id="CAG5092999.1"/>
    </source>
</evidence>
<proteinExistence type="inferred from homology"/>
<feature type="transmembrane region" description="Helical" evidence="3">
    <location>
        <begin position="45"/>
        <end position="66"/>
    </location>
</feature>
<evidence type="ECO:0000256" key="3">
    <source>
        <dbReference type="SAM" id="Phobius"/>
    </source>
</evidence>
<comment type="subcellular location">
    <subcellularLocation>
        <location evidence="1">Membrane</location>
    </subcellularLocation>
</comment>